<dbReference type="KEGG" id="pzi:CWO85_00595"/>
<evidence type="ECO:0000256" key="4">
    <source>
        <dbReference type="ARBA" id="ARBA00022777"/>
    </source>
</evidence>
<feature type="binding site" evidence="6">
    <location>
        <position position="36"/>
    </location>
    <ligand>
        <name>AMP</name>
        <dbReference type="ChEBI" id="CHEBI:456215"/>
    </ligand>
</feature>
<evidence type="ECO:0000313" key="11">
    <source>
        <dbReference type="Proteomes" id="UP000272462"/>
    </source>
</evidence>
<dbReference type="InterPro" id="IPR007862">
    <property type="entry name" value="Adenylate_kinase_lid-dom"/>
</dbReference>
<dbReference type="Proteomes" id="UP000272462">
    <property type="component" value="Chromosome"/>
</dbReference>
<dbReference type="GO" id="GO:0005737">
    <property type="term" value="C:cytoplasm"/>
    <property type="evidence" value="ECO:0007669"/>
    <property type="project" value="UniProtKB-SubCell"/>
</dbReference>
<feature type="domain" description="Adenylate kinase active site lid" evidence="9">
    <location>
        <begin position="127"/>
        <end position="162"/>
    </location>
</feature>
<dbReference type="Gene3D" id="3.40.50.300">
    <property type="entry name" value="P-loop containing nucleotide triphosphate hydrolases"/>
    <property type="match status" value="1"/>
</dbReference>
<comment type="domain">
    <text evidence="6">Consists of three domains, a large central CORE domain and two small peripheral domains, NMPbind and LID, which undergo movements during catalysis. The LID domain closes over the site of phosphoryl transfer upon ATP binding. Assembling and dissambling the active center during each catalytic cycle provides an effective means to prevent ATP hydrolysis. Some bacteria have evolved a zinc-coordinating structure that stabilizes the LID domain.</text>
</comment>
<dbReference type="Pfam" id="PF05191">
    <property type="entry name" value="ADK_lid"/>
    <property type="match status" value="1"/>
</dbReference>
<dbReference type="GO" id="GO:0004017">
    <property type="term" value="F:AMP kinase activity"/>
    <property type="evidence" value="ECO:0007669"/>
    <property type="project" value="UniProtKB-UniRule"/>
</dbReference>
<organism evidence="10 11">
    <name type="scientific">Ziziphus jujuba witches'-broom phytoplasma</name>
    <dbReference type="NCBI Taxonomy" id="135727"/>
    <lineage>
        <taxon>Bacteria</taxon>
        <taxon>Bacillati</taxon>
        <taxon>Mycoplasmatota</taxon>
        <taxon>Mollicutes</taxon>
        <taxon>Acholeplasmatales</taxon>
        <taxon>Acholeplasmataceae</taxon>
        <taxon>Candidatus Phytoplasma</taxon>
        <taxon>16SrV (Elm yellows group)</taxon>
    </lineage>
</organism>
<feature type="binding site" evidence="6">
    <location>
        <position position="160"/>
    </location>
    <ligand>
        <name>AMP</name>
        <dbReference type="ChEBI" id="CHEBI:456215"/>
    </ligand>
</feature>
<dbReference type="InterPro" id="IPR006259">
    <property type="entry name" value="Adenyl_kin_sub"/>
</dbReference>
<feature type="binding site" evidence="6">
    <location>
        <position position="150"/>
    </location>
    <ligand>
        <name>Zn(2+)</name>
        <dbReference type="ChEBI" id="CHEBI:29105"/>
        <note>structural</note>
    </ligand>
</feature>
<dbReference type="CDD" id="cd01428">
    <property type="entry name" value="ADK"/>
    <property type="match status" value="1"/>
</dbReference>
<comment type="catalytic activity">
    <reaction evidence="6 8">
        <text>AMP + ATP = 2 ADP</text>
        <dbReference type="Rhea" id="RHEA:12973"/>
        <dbReference type="ChEBI" id="CHEBI:30616"/>
        <dbReference type="ChEBI" id="CHEBI:456215"/>
        <dbReference type="ChEBI" id="CHEBI:456216"/>
        <dbReference type="EC" id="2.7.4.3"/>
    </reaction>
</comment>
<feature type="binding site" evidence="6">
    <location>
        <position position="171"/>
    </location>
    <ligand>
        <name>AMP</name>
        <dbReference type="ChEBI" id="CHEBI:456215"/>
    </ligand>
</feature>
<dbReference type="GO" id="GO:0044209">
    <property type="term" value="P:AMP salvage"/>
    <property type="evidence" value="ECO:0007669"/>
    <property type="project" value="UniProtKB-UniRule"/>
</dbReference>
<proteinExistence type="inferred from homology"/>
<sequence>MNIILIGPPASGKGTQSLILSKHLNIPHISIGDIFRENLRNKTDLGKIVKSYINKGLLVPDKITNSMISKYLTNENINKGFILDGYPRNLEQASFLTEELANKQIFLNKVFYFNVSEKLLEKRIMGRIVCPQCGEIYHKENKSPEKYGFCDNDNTYLIQRKDDNLNTFKKRLLVYKKETFPLIEYYQKNNKLTEIKVDESPKSIKDITEIILKEISDIK</sequence>
<dbReference type="FunFam" id="3.40.50.300:FF:000106">
    <property type="entry name" value="Adenylate kinase mitochondrial"/>
    <property type="match status" value="1"/>
</dbReference>
<evidence type="ECO:0000256" key="3">
    <source>
        <dbReference type="ARBA" id="ARBA00022741"/>
    </source>
</evidence>
<evidence type="ECO:0000256" key="1">
    <source>
        <dbReference type="ARBA" id="ARBA00022679"/>
    </source>
</evidence>
<feature type="binding site" evidence="6">
    <location>
        <position position="202"/>
    </location>
    <ligand>
        <name>ATP</name>
        <dbReference type="ChEBI" id="CHEBI:30616"/>
    </ligand>
</feature>
<feature type="binding site" evidence="6">
    <location>
        <begin position="10"/>
        <end position="15"/>
    </location>
    <ligand>
        <name>ATP</name>
        <dbReference type="ChEBI" id="CHEBI:30616"/>
    </ligand>
</feature>
<name>A0A660HMD4_ZIZJU</name>
<dbReference type="Pfam" id="PF00406">
    <property type="entry name" value="ADK"/>
    <property type="match status" value="1"/>
</dbReference>
<dbReference type="GO" id="GO:0008270">
    <property type="term" value="F:zinc ion binding"/>
    <property type="evidence" value="ECO:0007669"/>
    <property type="project" value="UniProtKB-UniRule"/>
</dbReference>
<dbReference type="InterPro" id="IPR033690">
    <property type="entry name" value="Adenylat_kinase_CS"/>
</dbReference>
<dbReference type="EMBL" id="CP025121">
    <property type="protein sequence ID" value="AYJ01039.1"/>
    <property type="molecule type" value="Genomic_DNA"/>
</dbReference>
<comment type="caution">
    <text evidence="6">Lacks conserved residue(s) required for the propagation of feature annotation.</text>
</comment>
<dbReference type="EC" id="2.7.4.3" evidence="6 8"/>
<dbReference type="PROSITE" id="PS00113">
    <property type="entry name" value="ADENYLATE_KINASE"/>
    <property type="match status" value="1"/>
</dbReference>
<keyword evidence="4 6" id="KW-0418">Kinase</keyword>
<comment type="function">
    <text evidence="6">Catalyzes the reversible transfer of the terminal phosphate group between ATP and AMP. Plays an important role in cellular energy homeostasis and in adenine nucleotide metabolism.</text>
</comment>
<keyword evidence="6" id="KW-0479">Metal-binding</keyword>
<feature type="binding site" evidence="6">
    <location>
        <position position="133"/>
    </location>
    <ligand>
        <name>Zn(2+)</name>
        <dbReference type="ChEBI" id="CHEBI:29105"/>
        <note>structural</note>
    </ligand>
</feature>
<comment type="similarity">
    <text evidence="6 7">Belongs to the adenylate kinase family.</text>
</comment>
<evidence type="ECO:0000313" key="10">
    <source>
        <dbReference type="EMBL" id="AYJ01039.1"/>
    </source>
</evidence>
<gene>
    <name evidence="6" type="primary">adk</name>
    <name evidence="10" type="ORF">CWO85_00595</name>
</gene>
<evidence type="ECO:0000256" key="7">
    <source>
        <dbReference type="RuleBase" id="RU003330"/>
    </source>
</evidence>
<keyword evidence="6" id="KW-0963">Cytoplasm</keyword>
<feature type="binding site" evidence="6">
    <location>
        <begin position="57"/>
        <end position="59"/>
    </location>
    <ligand>
        <name>AMP</name>
        <dbReference type="ChEBI" id="CHEBI:456215"/>
    </ligand>
</feature>
<reference evidence="10 11" key="1">
    <citation type="journal article" date="2018" name="BMC Genomics">
        <title>Comparative genome analysis of jujube witches'-broom Phytoplasma, an obligate pathogen that causes jujube witches'-broom disease.</title>
        <authorList>
            <person name="Wang J."/>
            <person name="Song L."/>
            <person name="Jiao Q."/>
            <person name="Yang S."/>
            <person name="Gao R."/>
            <person name="Lu X."/>
            <person name="Zhou G."/>
        </authorList>
    </citation>
    <scope>NUCLEOTIDE SEQUENCE [LARGE SCALE GENOMIC DNA]</scope>
    <source>
        <strain evidence="10">Jwb-nky</strain>
    </source>
</reference>
<dbReference type="HAMAP" id="MF_00235">
    <property type="entry name" value="Adenylate_kinase_Adk"/>
    <property type="match status" value="1"/>
</dbReference>
<keyword evidence="1 6" id="KW-0808">Transferase</keyword>
<keyword evidence="6" id="KW-0862">Zinc</keyword>
<feature type="binding site" evidence="6">
    <location>
        <position position="130"/>
    </location>
    <ligand>
        <name>Zn(2+)</name>
        <dbReference type="ChEBI" id="CHEBI:29105"/>
        <note>structural</note>
    </ligand>
</feature>
<feature type="region of interest" description="NMP" evidence="6">
    <location>
        <begin position="30"/>
        <end position="59"/>
    </location>
</feature>
<keyword evidence="3 6" id="KW-0547">Nucleotide-binding</keyword>
<feature type="binding site" evidence="6">
    <location>
        <begin position="85"/>
        <end position="88"/>
    </location>
    <ligand>
        <name>AMP</name>
        <dbReference type="ChEBI" id="CHEBI:456215"/>
    </ligand>
</feature>
<comment type="subcellular location">
    <subcellularLocation>
        <location evidence="6 8">Cytoplasm</location>
    </subcellularLocation>
</comment>
<keyword evidence="2 6" id="KW-0545">Nucleotide biosynthesis</keyword>
<comment type="pathway">
    <text evidence="6">Purine metabolism; AMP biosynthesis via salvage pathway; AMP from ADP: step 1/1.</text>
</comment>
<feature type="binding site" evidence="6">
    <location>
        <position position="92"/>
    </location>
    <ligand>
        <name>AMP</name>
        <dbReference type="ChEBI" id="CHEBI:456215"/>
    </ligand>
</feature>
<dbReference type="InterPro" id="IPR027417">
    <property type="entry name" value="P-loop_NTPase"/>
</dbReference>
<keyword evidence="5 6" id="KW-0067">ATP-binding</keyword>
<feature type="binding site" evidence="6">
    <location>
        <begin position="136"/>
        <end position="137"/>
    </location>
    <ligand>
        <name>ATP</name>
        <dbReference type="ChEBI" id="CHEBI:30616"/>
    </ligand>
</feature>
<evidence type="ECO:0000256" key="5">
    <source>
        <dbReference type="ARBA" id="ARBA00022840"/>
    </source>
</evidence>
<dbReference type="UniPathway" id="UPA00588">
    <property type="reaction ID" value="UER00649"/>
</dbReference>
<accession>A0A660HMD4</accession>
<evidence type="ECO:0000256" key="8">
    <source>
        <dbReference type="RuleBase" id="RU003331"/>
    </source>
</evidence>
<dbReference type="PRINTS" id="PR00094">
    <property type="entry name" value="ADENYLTKNASE"/>
</dbReference>
<dbReference type="OrthoDB" id="9805030at2"/>
<feature type="region of interest" description="LID" evidence="6">
    <location>
        <begin position="126"/>
        <end position="163"/>
    </location>
</feature>
<dbReference type="RefSeq" id="WP_121463771.1">
    <property type="nucleotide sequence ID" value="NZ_CP025121.1"/>
</dbReference>
<keyword evidence="11" id="KW-1185">Reference proteome</keyword>
<dbReference type="InterPro" id="IPR000850">
    <property type="entry name" value="Adenylat/UMP-CMP_kin"/>
</dbReference>
<dbReference type="PANTHER" id="PTHR23359">
    <property type="entry name" value="NUCLEOTIDE KINASE"/>
    <property type="match status" value="1"/>
</dbReference>
<evidence type="ECO:0000259" key="9">
    <source>
        <dbReference type="Pfam" id="PF05191"/>
    </source>
</evidence>
<dbReference type="NCBIfam" id="TIGR01351">
    <property type="entry name" value="adk"/>
    <property type="match status" value="1"/>
</dbReference>
<protein>
    <recommendedName>
        <fullName evidence="6 8">Adenylate kinase</fullName>
        <shortName evidence="6">AK</shortName>
        <ecNumber evidence="6 8">2.7.4.3</ecNumber>
    </recommendedName>
    <alternativeName>
        <fullName evidence="6">ATP-AMP transphosphorylase</fullName>
    </alternativeName>
    <alternativeName>
        <fullName evidence="6">ATP:AMP phosphotransferase</fullName>
    </alternativeName>
    <alternativeName>
        <fullName evidence="6">Adenylate monophosphate kinase</fullName>
    </alternativeName>
</protein>
<evidence type="ECO:0000256" key="2">
    <source>
        <dbReference type="ARBA" id="ARBA00022727"/>
    </source>
</evidence>
<dbReference type="NCBIfam" id="NF001381">
    <property type="entry name" value="PRK00279.1-3"/>
    <property type="match status" value="1"/>
</dbReference>
<dbReference type="SUPFAM" id="SSF52540">
    <property type="entry name" value="P-loop containing nucleoside triphosphate hydrolases"/>
    <property type="match status" value="1"/>
</dbReference>
<dbReference type="AlphaFoldDB" id="A0A660HMD4"/>
<dbReference type="GO" id="GO:0005524">
    <property type="term" value="F:ATP binding"/>
    <property type="evidence" value="ECO:0007669"/>
    <property type="project" value="UniProtKB-UniRule"/>
</dbReference>
<feature type="binding site" evidence="6">
    <location>
        <position position="153"/>
    </location>
    <ligand>
        <name>Zn(2+)</name>
        <dbReference type="ChEBI" id="CHEBI:29105"/>
        <note>structural</note>
    </ligand>
</feature>
<comment type="subunit">
    <text evidence="6 8">Monomer.</text>
</comment>
<feature type="binding site" evidence="6">
    <location>
        <position position="127"/>
    </location>
    <ligand>
        <name>ATP</name>
        <dbReference type="ChEBI" id="CHEBI:30616"/>
    </ligand>
</feature>
<evidence type="ECO:0000256" key="6">
    <source>
        <dbReference type="HAMAP-Rule" id="MF_00235"/>
    </source>
</evidence>